<evidence type="ECO:0008006" key="14">
    <source>
        <dbReference type="Google" id="ProtNLM"/>
    </source>
</evidence>
<dbReference type="PANTHER" id="PTHR30069:SF40">
    <property type="entry name" value="TONB-DEPENDENT RECEPTOR NMB0964-RELATED"/>
    <property type="match status" value="1"/>
</dbReference>
<dbReference type="Pfam" id="PF00593">
    <property type="entry name" value="TonB_dep_Rec_b-barrel"/>
    <property type="match status" value="1"/>
</dbReference>
<comment type="similarity">
    <text evidence="8">Belongs to the TonB-dependent receptor family.</text>
</comment>
<comment type="caution">
    <text evidence="12">The sequence shown here is derived from an EMBL/GenBank/DDBJ whole genome shotgun (WGS) entry which is preliminary data.</text>
</comment>
<evidence type="ECO:0000256" key="7">
    <source>
        <dbReference type="ARBA" id="ARBA00023237"/>
    </source>
</evidence>
<keyword evidence="4" id="KW-0812">Transmembrane</keyword>
<feature type="compositionally biased region" description="Low complexity" evidence="9">
    <location>
        <begin position="27"/>
        <end position="37"/>
    </location>
</feature>
<evidence type="ECO:0000256" key="2">
    <source>
        <dbReference type="ARBA" id="ARBA00022448"/>
    </source>
</evidence>
<dbReference type="Proteomes" id="UP000005801">
    <property type="component" value="Unassembled WGS sequence"/>
</dbReference>
<evidence type="ECO:0000256" key="9">
    <source>
        <dbReference type="SAM" id="MobiDB-lite"/>
    </source>
</evidence>
<accession>A6GFN7</accession>
<proteinExistence type="inferred from homology"/>
<feature type="domain" description="TonB-dependent receptor-like beta-barrel" evidence="10">
    <location>
        <begin position="301"/>
        <end position="678"/>
    </location>
</feature>
<evidence type="ECO:0000259" key="11">
    <source>
        <dbReference type="Pfam" id="PF07715"/>
    </source>
</evidence>
<keyword evidence="6 8" id="KW-0472">Membrane</keyword>
<evidence type="ECO:0000256" key="4">
    <source>
        <dbReference type="ARBA" id="ARBA00022692"/>
    </source>
</evidence>
<evidence type="ECO:0000256" key="1">
    <source>
        <dbReference type="ARBA" id="ARBA00004571"/>
    </source>
</evidence>
<keyword evidence="3" id="KW-1134">Transmembrane beta strand</keyword>
<dbReference type="InterPro" id="IPR039426">
    <property type="entry name" value="TonB-dep_rcpt-like"/>
</dbReference>
<dbReference type="InterPro" id="IPR012910">
    <property type="entry name" value="Plug_dom"/>
</dbReference>
<evidence type="ECO:0000313" key="12">
    <source>
        <dbReference type="EMBL" id="EDM75288.1"/>
    </source>
</evidence>
<keyword evidence="7" id="KW-0998">Cell outer membrane</keyword>
<feature type="non-terminal residue" evidence="12">
    <location>
        <position position="1"/>
    </location>
</feature>
<protein>
    <recommendedName>
        <fullName evidence="14">TonB-dependent receptor</fullName>
    </recommendedName>
</protein>
<keyword evidence="2" id="KW-0813">Transport</keyword>
<evidence type="ECO:0000259" key="10">
    <source>
        <dbReference type="Pfam" id="PF00593"/>
    </source>
</evidence>
<dbReference type="Gene3D" id="2.40.170.20">
    <property type="entry name" value="TonB-dependent receptor, beta-barrel domain"/>
    <property type="match status" value="1"/>
</dbReference>
<evidence type="ECO:0000256" key="6">
    <source>
        <dbReference type="ARBA" id="ARBA00023136"/>
    </source>
</evidence>
<evidence type="ECO:0000256" key="8">
    <source>
        <dbReference type="RuleBase" id="RU003357"/>
    </source>
</evidence>
<dbReference type="InterPro" id="IPR037066">
    <property type="entry name" value="Plug_dom_sf"/>
</dbReference>
<gene>
    <name evidence="12" type="ORF">PPSIR1_25961</name>
</gene>
<name>A6GFN7_9BACT</name>
<evidence type="ECO:0000313" key="13">
    <source>
        <dbReference type="Proteomes" id="UP000005801"/>
    </source>
</evidence>
<dbReference type="OrthoDB" id="9795928at2"/>
<dbReference type="GO" id="GO:0015344">
    <property type="term" value="F:siderophore uptake transmembrane transporter activity"/>
    <property type="evidence" value="ECO:0007669"/>
    <property type="project" value="TreeGrafter"/>
</dbReference>
<evidence type="ECO:0000256" key="3">
    <source>
        <dbReference type="ARBA" id="ARBA00022452"/>
    </source>
</evidence>
<dbReference type="GO" id="GO:0009279">
    <property type="term" value="C:cell outer membrane"/>
    <property type="evidence" value="ECO:0007669"/>
    <property type="project" value="UniProtKB-SubCell"/>
</dbReference>
<evidence type="ECO:0000256" key="5">
    <source>
        <dbReference type="ARBA" id="ARBA00023077"/>
    </source>
</evidence>
<sequence>RIALRALHDHHSPHVILVHDDEPTPTASSESLSGEALARTRGQGLADTLSGMSGVAILRGSAGGMGKPIIRGQFGRRNMIVVDGVRHEGQEWGLDHAPEVDPYAAGRITVIKGAGTTRFGPEAIGGVVLLEPVPLPRQPAVTGEASTVGVSNPFGGGGALRVDYAPAWKGWGRGLAVRADANFARHQAARTPDYPLDNTGALTWNAGARVGYLRPKVDVELGYRVMRNRLGICSCLRVASPEEFEIVINQQRPVDVDAYQADFEIERPYQELWHHLALARLRAELGAAGELHAIYGYQFDDRKEFDTVRSSVTGPQLEFGLATHSLDLRFEHAAKPLGAEQAWSLVGTLGASGSWQVNDFTSANTLIPDYEQWNWAVYDIERFVHERVEFEVGARYEGLHRSASLSERDWLGQNATGRLDADRCERVGDGGRCVHDFHTPSATLGVLARPLAKVPELSWRTQLDSSARIPAIDEQFMNGAAPSFPLLGFGDANIGIERSWGGESGLRYEGDWLVVEAAGHGHYIDNYIYFVPVPQEGQCYPLTCTTRGPFPVFSFTPTDALFGGGEVLVDLHAPRLPLGLSASASWVRGYGLEPREHLAFVPGDRYTAAGRWFWPDSKVSAHGYLEVNGTLVLRQARAAAELDFAPPPPTYVLLGAAAGVEFNTPNLLYRLSLAGNNLLNSRYRDYNSLLRYFADEPGWSLTLRFSAAFDTPLGAQAP</sequence>
<dbReference type="InterPro" id="IPR000531">
    <property type="entry name" value="Beta-barrel_TonB"/>
</dbReference>
<dbReference type="Gene3D" id="2.170.130.10">
    <property type="entry name" value="TonB-dependent receptor, plug domain"/>
    <property type="match status" value="1"/>
</dbReference>
<dbReference type="eggNOG" id="COG4206">
    <property type="taxonomic scope" value="Bacteria"/>
</dbReference>
<dbReference type="Pfam" id="PF07715">
    <property type="entry name" value="Plug"/>
    <property type="match status" value="1"/>
</dbReference>
<keyword evidence="5 8" id="KW-0798">TonB box</keyword>
<dbReference type="SUPFAM" id="SSF56935">
    <property type="entry name" value="Porins"/>
    <property type="match status" value="1"/>
</dbReference>
<reference evidence="12 13" key="1">
    <citation type="submission" date="2007-06" db="EMBL/GenBank/DDBJ databases">
        <authorList>
            <person name="Shimkets L."/>
            <person name="Ferriera S."/>
            <person name="Johnson J."/>
            <person name="Kravitz S."/>
            <person name="Beeson K."/>
            <person name="Sutton G."/>
            <person name="Rogers Y.-H."/>
            <person name="Friedman R."/>
            <person name="Frazier M."/>
            <person name="Venter J.C."/>
        </authorList>
    </citation>
    <scope>NUCLEOTIDE SEQUENCE [LARGE SCALE GENOMIC DNA]</scope>
    <source>
        <strain evidence="12 13">SIR-1</strain>
    </source>
</reference>
<dbReference type="AlphaFoldDB" id="A6GFN7"/>
<dbReference type="PANTHER" id="PTHR30069">
    <property type="entry name" value="TONB-DEPENDENT OUTER MEMBRANE RECEPTOR"/>
    <property type="match status" value="1"/>
</dbReference>
<organism evidence="12 13">
    <name type="scientific">Plesiocystis pacifica SIR-1</name>
    <dbReference type="NCBI Taxonomy" id="391625"/>
    <lineage>
        <taxon>Bacteria</taxon>
        <taxon>Pseudomonadati</taxon>
        <taxon>Myxococcota</taxon>
        <taxon>Polyangia</taxon>
        <taxon>Nannocystales</taxon>
        <taxon>Nannocystaceae</taxon>
        <taxon>Plesiocystis</taxon>
    </lineage>
</organism>
<dbReference type="EMBL" id="ABCS01000096">
    <property type="protein sequence ID" value="EDM75288.1"/>
    <property type="molecule type" value="Genomic_DNA"/>
</dbReference>
<feature type="domain" description="TonB-dependent receptor plug" evidence="11">
    <location>
        <begin position="26"/>
        <end position="127"/>
    </location>
</feature>
<dbReference type="InterPro" id="IPR036942">
    <property type="entry name" value="Beta-barrel_TonB_sf"/>
</dbReference>
<dbReference type="GO" id="GO:0044718">
    <property type="term" value="P:siderophore transmembrane transport"/>
    <property type="evidence" value="ECO:0007669"/>
    <property type="project" value="TreeGrafter"/>
</dbReference>
<feature type="region of interest" description="Disordered" evidence="9">
    <location>
        <begin position="17"/>
        <end position="39"/>
    </location>
</feature>
<comment type="subcellular location">
    <subcellularLocation>
        <location evidence="1">Cell outer membrane</location>
        <topology evidence="1">Multi-pass membrane protein</topology>
    </subcellularLocation>
</comment>
<dbReference type="RefSeq" id="WP_006975527.1">
    <property type="nucleotide sequence ID" value="NZ_ABCS01000096.1"/>
</dbReference>
<keyword evidence="13" id="KW-1185">Reference proteome</keyword>